<gene>
    <name evidence="1" type="ORF">C5S46_05240</name>
</gene>
<sequence length="409" mass="45767">MDTLEKILCALKCSRIYLSTITKNIFDDHLSNQKKENNIMNKTYLLSTTATIKSGSYTILLLSIILTILSSSHPVSAQPQVEIISLFSDENSMDITLQSHNSIENGHIEFTLSHQDDIIITRTIDLDMPEDSKLTKVIIWDTQLHSNANSYTAKATVYSNDELINESSCKFSYGFITLPRFKIVDLSATSSGASVLLIPRKLSDPTVADITFELIYQNEIIYSKTKEDISIIQSTPLSINWPILLKDQTDYIVRVVAFSHAPQITSSYVTGFTSCQDIEIDDTDVDVDDFGGSVTLFGRSQVPFDGIVEIELRQDGAEPLIYSDRSDILTLNRDDTVGMVWNDLDPGVYNVFILVKTLKGDILDRYETVLLIPEPINPISKPTEKTTPGFNIILTLVMITVSFALIRKN</sequence>
<proteinExistence type="predicted"/>
<organism evidence="1 2">
    <name type="scientific">Candidatus Methanomarinus sp</name>
    <dbReference type="NCBI Taxonomy" id="3386244"/>
    <lineage>
        <taxon>Archaea</taxon>
        <taxon>Methanobacteriati</taxon>
        <taxon>Methanobacteriota</taxon>
        <taxon>Stenosarchaea group</taxon>
        <taxon>Methanomicrobia</taxon>
        <taxon>Methanosarcinales</taxon>
        <taxon>ANME-2 cluster</taxon>
        <taxon>Candidatus Methanocomedenaceae</taxon>
        <taxon>Candidatus Methanomarinus</taxon>
    </lineage>
</organism>
<dbReference type="EMBL" id="QYBA01000175">
    <property type="protein sequence ID" value="TKY91547.1"/>
    <property type="molecule type" value="Genomic_DNA"/>
</dbReference>
<accession>A0AC61SAE2</accession>
<evidence type="ECO:0000313" key="1">
    <source>
        <dbReference type="EMBL" id="TKY91547.1"/>
    </source>
</evidence>
<name>A0AC61SAE2_9EURY</name>
<reference evidence="1" key="1">
    <citation type="submission" date="2018-09" db="EMBL/GenBank/DDBJ databases">
        <title>A genomic encyclopedia of anaerobic methanotrophic archaea.</title>
        <authorList>
            <person name="Skennerton C.T."/>
            <person name="Chadwick G.L."/>
            <person name="Laso-Perez R."/>
            <person name="Leu A.O."/>
            <person name="Speth D.R."/>
            <person name="Yu H."/>
            <person name="Morgan-Lang C."/>
            <person name="Hatzenpichler R."/>
            <person name="Goudeau D."/>
            <person name="Malmstrom R."/>
            <person name="Woyke T."/>
            <person name="Hallam S."/>
            <person name="Tyson G.W."/>
            <person name="Wegener G."/>
            <person name="Boetius A."/>
            <person name="Orphan V.J."/>
        </authorList>
    </citation>
    <scope>NUCLEOTIDE SEQUENCE</scope>
    <source>
        <strain evidence="1">CONS3730D10UFb2</strain>
    </source>
</reference>
<comment type="caution">
    <text evidence="1">The sequence shown here is derived from an EMBL/GenBank/DDBJ whole genome shotgun (WGS) entry which is preliminary data.</text>
</comment>
<evidence type="ECO:0000313" key="2">
    <source>
        <dbReference type="Proteomes" id="UP000315423"/>
    </source>
</evidence>
<protein>
    <submittedName>
        <fullName evidence="1">Uncharacterized protein</fullName>
    </submittedName>
</protein>
<dbReference type="Proteomes" id="UP000315423">
    <property type="component" value="Unassembled WGS sequence"/>
</dbReference>